<dbReference type="STRING" id="326427.Cagg_2415"/>
<dbReference type="RefSeq" id="WP_015941146.1">
    <property type="nucleotide sequence ID" value="NC_011831.1"/>
</dbReference>
<proteinExistence type="predicted"/>
<sequence>MTIHAPPSTEQLVRVLRHLCRQPSTTGQPDELRTAAEHIAFLIRLLGMQVRIVSSSPAPVIIAHRVGCRPQTLLLYHYYDTPPTGPWRYWSSEPFELAERDGQMFGRGVAGGKGALAAHLAALQAVVQREGDLPCGVTLVIEGAANSGSPGLAEALRSHADLLQCDAVLASIGDRDANGIPICVSGSKGWLRLRLLARGPAYPLPAGFATSVANPLWRLIWALAALKGDDEDVRIEGFYDAVEGPSRADNAMIRQLQLASGARRQAWQIDQFLFGIDGAALSRSEVTLPTCNVSALTVEPHHDLPGIPSAAIALLDLQLVPRQQPDAVTELIRQFLHEKGFGDVTIERLPGGYAPWVTATDNPFVSRVATIGATVFERPPAVVPAGPYPIPFSVLTEVHPVPTVSIGFTPVESTVFAPNEHIALADLSRHSQLLIELLDRLWV</sequence>
<dbReference type="PANTHER" id="PTHR43270">
    <property type="entry name" value="BETA-ALA-HIS DIPEPTIDASE"/>
    <property type="match status" value="1"/>
</dbReference>
<gene>
    <name evidence="4" type="ordered locus">Cagg_2415</name>
</gene>
<evidence type="ECO:0000313" key="5">
    <source>
        <dbReference type="Proteomes" id="UP000002508"/>
    </source>
</evidence>
<evidence type="ECO:0000256" key="2">
    <source>
        <dbReference type="ARBA" id="ARBA00022723"/>
    </source>
</evidence>
<keyword evidence="5" id="KW-1185">Reference proteome</keyword>
<dbReference type="GO" id="GO:0006508">
    <property type="term" value="P:proteolysis"/>
    <property type="evidence" value="ECO:0007669"/>
    <property type="project" value="UniProtKB-KW"/>
</dbReference>
<dbReference type="KEGG" id="cag:Cagg_2415"/>
<dbReference type="Gene3D" id="3.40.630.10">
    <property type="entry name" value="Zn peptidases"/>
    <property type="match status" value="1"/>
</dbReference>
<evidence type="ECO:0000256" key="1">
    <source>
        <dbReference type="ARBA" id="ARBA00022670"/>
    </source>
</evidence>
<dbReference type="eggNOG" id="COG0624">
    <property type="taxonomic scope" value="Bacteria"/>
</dbReference>
<dbReference type="EMBL" id="CP001337">
    <property type="protein sequence ID" value="ACL25288.1"/>
    <property type="molecule type" value="Genomic_DNA"/>
</dbReference>
<evidence type="ECO:0000313" key="4">
    <source>
        <dbReference type="EMBL" id="ACL25288.1"/>
    </source>
</evidence>
<dbReference type="Proteomes" id="UP000002508">
    <property type="component" value="Chromosome"/>
</dbReference>
<organism evidence="4 5">
    <name type="scientific">Chloroflexus aggregans (strain MD-66 / DSM 9485)</name>
    <dbReference type="NCBI Taxonomy" id="326427"/>
    <lineage>
        <taxon>Bacteria</taxon>
        <taxon>Bacillati</taxon>
        <taxon>Chloroflexota</taxon>
        <taxon>Chloroflexia</taxon>
        <taxon>Chloroflexales</taxon>
        <taxon>Chloroflexineae</taxon>
        <taxon>Chloroflexaceae</taxon>
        <taxon>Chloroflexus</taxon>
    </lineage>
</organism>
<keyword evidence="1" id="KW-0645">Protease</keyword>
<dbReference type="GO" id="GO:0008233">
    <property type="term" value="F:peptidase activity"/>
    <property type="evidence" value="ECO:0007669"/>
    <property type="project" value="UniProtKB-KW"/>
</dbReference>
<dbReference type="InterPro" id="IPR002933">
    <property type="entry name" value="Peptidase_M20"/>
</dbReference>
<protein>
    <submittedName>
        <fullName evidence="4">Peptidase M20</fullName>
    </submittedName>
</protein>
<name>B8G3B5_CHLAD</name>
<dbReference type="SUPFAM" id="SSF53187">
    <property type="entry name" value="Zn-dependent exopeptidases"/>
    <property type="match status" value="1"/>
</dbReference>
<dbReference type="HOGENOM" id="CLU_029469_2_1_0"/>
<dbReference type="OrthoDB" id="9761532at2"/>
<dbReference type="GO" id="GO:0009089">
    <property type="term" value="P:lysine biosynthetic process via diaminopimelate"/>
    <property type="evidence" value="ECO:0007669"/>
    <property type="project" value="TreeGrafter"/>
</dbReference>
<dbReference type="PANTHER" id="PTHR43270:SF8">
    <property type="entry name" value="DI- AND TRIPEPTIDASE DUG2-RELATED"/>
    <property type="match status" value="1"/>
</dbReference>
<accession>B8G3B5</accession>
<dbReference type="Pfam" id="PF01546">
    <property type="entry name" value="Peptidase_M20"/>
    <property type="match status" value="1"/>
</dbReference>
<keyword evidence="2" id="KW-0479">Metal-binding</keyword>
<evidence type="ECO:0000256" key="3">
    <source>
        <dbReference type="ARBA" id="ARBA00022801"/>
    </source>
</evidence>
<dbReference type="GO" id="GO:0005829">
    <property type="term" value="C:cytosol"/>
    <property type="evidence" value="ECO:0007669"/>
    <property type="project" value="TreeGrafter"/>
</dbReference>
<reference evidence="4" key="1">
    <citation type="submission" date="2008-12" db="EMBL/GenBank/DDBJ databases">
        <title>Complete sequence of Chloroflexus aggregans DSM 9485.</title>
        <authorList>
            <consortium name="US DOE Joint Genome Institute"/>
            <person name="Lucas S."/>
            <person name="Copeland A."/>
            <person name="Lapidus A."/>
            <person name="Glavina del Rio T."/>
            <person name="Dalin E."/>
            <person name="Tice H."/>
            <person name="Pitluck S."/>
            <person name="Foster B."/>
            <person name="Larimer F."/>
            <person name="Land M."/>
            <person name="Hauser L."/>
            <person name="Kyrpides N."/>
            <person name="Mikhailova N."/>
            <person name="Bryant D."/>
            <person name="Richardson P."/>
        </authorList>
    </citation>
    <scope>NUCLEOTIDE SEQUENCE</scope>
    <source>
        <strain evidence="4">DSM 9485</strain>
    </source>
</reference>
<dbReference type="Gene3D" id="3.30.70.360">
    <property type="match status" value="1"/>
</dbReference>
<keyword evidence="3" id="KW-0378">Hydrolase</keyword>
<dbReference type="AlphaFoldDB" id="B8G3B5"/>
<dbReference type="GO" id="GO:0046872">
    <property type="term" value="F:metal ion binding"/>
    <property type="evidence" value="ECO:0007669"/>
    <property type="project" value="UniProtKB-KW"/>
</dbReference>
<dbReference type="InterPro" id="IPR051458">
    <property type="entry name" value="Cyt/Met_Dipeptidase"/>
</dbReference>
<dbReference type="GO" id="GO:0009014">
    <property type="term" value="F:succinyl-diaminopimelate desuccinylase activity"/>
    <property type="evidence" value="ECO:0007669"/>
    <property type="project" value="TreeGrafter"/>
</dbReference>